<evidence type="ECO:0000313" key="6">
    <source>
        <dbReference type="Proteomes" id="UP000299084"/>
    </source>
</evidence>
<evidence type="ECO:0000313" key="5">
    <source>
        <dbReference type="EMBL" id="KAB1252991.1"/>
    </source>
</evidence>
<protein>
    <submittedName>
        <fullName evidence="5">LHFPL tetraspan subfamily member 1 protein</fullName>
    </submittedName>
</protein>
<accession>A0A5N4C2B7</accession>
<comment type="caution">
    <text evidence="5">The sequence shown here is derived from an EMBL/GenBank/DDBJ whole genome shotgun (WGS) entry which is preliminary data.</text>
</comment>
<reference evidence="5 6" key="1">
    <citation type="journal article" date="2019" name="Mol. Ecol. Resour.">
        <title>Improving Illumina assemblies with Hi-C and long reads: an example with the North African dromedary.</title>
        <authorList>
            <person name="Elbers J.P."/>
            <person name="Rogers M.F."/>
            <person name="Perelman P.L."/>
            <person name="Proskuryakova A.A."/>
            <person name="Serdyukova N.A."/>
            <person name="Johnson W.E."/>
            <person name="Horin P."/>
            <person name="Corander J."/>
            <person name="Murphy D."/>
            <person name="Burger P.A."/>
        </authorList>
    </citation>
    <scope>NUCLEOTIDE SEQUENCE [LARGE SCALE GENOMIC DNA]</scope>
    <source>
        <strain evidence="5">Drom800</strain>
        <tissue evidence="5">Blood</tissue>
    </source>
</reference>
<evidence type="ECO:0000256" key="1">
    <source>
        <dbReference type="ARBA" id="ARBA00004141"/>
    </source>
</evidence>
<dbReference type="EMBL" id="JWIN03000037">
    <property type="protein sequence ID" value="KAB1252991.1"/>
    <property type="molecule type" value="Genomic_DNA"/>
</dbReference>
<keyword evidence="3" id="KW-1133">Transmembrane helix</keyword>
<evidence type="ECO:0000256" key="4">
    <source>
        <dbReference type="ARBA" id="ARBA00023136"/>
    </source>
</evidence>
<comment type="subcellular location">
    <subcellularLocation>
        <location evidence="1">Membrane</location>
        <topology evidence="1">Multi-pass membrane protein</topology>
    </subcellularLocation>
</comment>
<proteinExistence type="predicted"/>
<keyword evidence="6" id="KW-1185">Reference proteome</keyword>
<keyword evidence="2" id="KW-0812">Transmembrane</keyword>
<dbReference type="InterPro" id="IPR019372">
    <property type="entry name" value="LHFPL"/>
</dbReference>
<sequence>MFGEDTWYTLRQGLLVEGAAEEGKQDGSPAVTCTCAMRGLLISSGCALYPLGWNSPEIMQTCGNVSNQFQLGKVACAGWK</sequence>
<dbReference type="STRING" id="9838.ENSCDRP00005010861"/>
<organism evidence="5 6">
    <name type="scientific">Camelus dromedarius</name>
    <name type="common">Dromedary</name>
    <name type="synonym">Arabian camel</name>
    <dbReference type="NCBI Taxonomy" id="9838"/>
    <lineage>
        <taxon>Eukaryota</taxon>
        <taxon>Metazoa</taxon>
        <taxon>Chordata</taxon>
        <taxon>Craniata</taxon>
        <taxon>Vertebrata</taxon>
        <taxon>Euteleostomi</taxon>
        <taxon>Mammalia</taxon>
        <taxon>Eutheria</taxon>
        <taxon>Laurasiatheria</taxon>
        <taxon>Artiodactyla</taxon>
        <taxon>Tylopoda</taxon>
        <taxon>Camelidae</taxon>
        <taxon>Camelus</taxon>
    </lineage>
</organism>
<evidence type="ECO:0000256" key="2">
    <source>
        <dbReference type="ARBA" id="ARBA00022692"/>
    </source>
</evidence>
<dbReference type="Proteomes" id="UP000299084">
    <property type="component" value="Unassembled WGS sequence"/>
</dbReference>
<dbReference type="AlphaFoldDB" id="A0A5N4C2B7"/>
<dbReference type="GO" id="GO:0016020">
    <property type="term" value="C:membrane"/>
    <property type="evidence" value="ECO:0007669"/>
    <property type="project" value="UniProtKB-SubCell"/>
</dbReference>
<name>A0A5N4C2B7_CAMDR</name>
<gene>
    <name evidence="5" type="ORF">Cadr_000002853</name>
</gene>
<dbReference type="Pfam" id="PF10242">
    <property type="entry name" value="L_HMGIC_fpl"/>
    <property type="match status" value="1"/>
</dbReference>
<keyword evidence="4" id="KW-0472">Membrane</keyword>
<evidence type="ECO:0000256" key="3">
    <source>
        <dbReference type="ARBA" id="ARBA00022989"/>
    </source>
</evidence>